<dbReference type="Pfam" id="PF12146">
    <property type="entry name" value="Hydrolase_4"/>
    <property type="match status" value="1"/>
</dbReference>
<reference evidence="2" key="2">
    <citation type="submission" date="2020-09" db="EMBL/GenBank/DDBJ databases">
        <authorList>
            <person name="Sun Q."/>
            <person name="Ohkuma M."/>
        </authorList>
    </citation>
    <scope>NUCLEOTIDE SEQUENCE</scope>
    <source>
        <strain evidence="2">JCM 18487</strain>
    </source>
</reference>
<dbReference type="InterPro" id="IPR022742">
    <property type="entry name" value="Hydrolase_4"/>
</dbReference>
<dbReference type="AlphaFoldDB" id="A0A917KBH9"/>
<protein>
    <recommendedName>
        <fullName evidence="1">Serine aminopeptidase S33 domain-containing protein</fullName>
    </recommendedName>
</protein>
<evidence type="ECO:0000259" key="1">
    <source>
        <dbReference type="Pfam" id="PF12146"/>
    </source>
</evidence>
<evidence type="ECO:0000313" key="2">
    <source>
        <dbReference type="EMBL" id="GGJ05550.1"/>
    </source>
</evidence>
<proteinExistence type="predicted"/>
<name>A0A917KBH9_9BACL</name>
<dbReference type="SUPFAM" id="SSF53474">
    <property type="entry name" value="alpha/beta-Hydrolases"/>
    <property type="match status" value="1"/>
</dbReference>
<dbReference type="InterPro" id="IPR051044">
    <property type="entry name" value="MAG_DAG_Lipase"/>
</dbReference>
<organism evidence="2 3">
    <name type="scientific">Alicyclobacillus cellulosilyticus</name>
    <dbReference type="NCBI Taxonomy" id="1003997"/>
    <lineage>
        <taxon>Bacteria</taxon>
        <taxon>Bacillati</taxon>
        <taxon>Bacillota</taxon>
        <taxon>Bacilli</taxon>
        <taxon>Bacillales</taxon>
        <taxon>Alicyclobacillaceae</taxon>
        <taxon>Alicyclobacillus</taxon>
    </lineage>
</organism>
<gene>
    <name evidence="2" type="ORF">GCM10010885_13350</name>
</gene>
<feature type="domain" description="Serine aminopeptidase S33" evidence="1">
    <location>
        <begin position="1"/>
        <end position="204"/>
    </location>
</feature>
<dbReference type="InterPro" id="IPR029058">
    <property type="entry name" value="AB_hydrolase_fold"/>
</dbReference>
<comment type="caution">
    <text evidence="2">The sequence shown here is derived from an EMBL/GenBank/DDBJ whole genome shotgun (WGS) entry which is preliminary data.</text>
</comment>
<evidence type="ECO:0000313" key="3">
    <source>
        <dbReference type="Proteomes" id="UP000637695"/>
    </source>
</evidence>
<dbReference type="Proteomes" id="UP000637695">
    <property type="component" value="Unassembled WGS sequence"/>
</dbReference>
<dbReference type="Gene3D" id="3.40.50.1820">
    <property type="entry name" value="alpha/beta hydrolase"/>
    <property type="match status" value="1"/>
</dbReference>
<dbReference type="PANTHER" id="PTHR11614">
    <property type="entry name" value="PHOSPHOLIPASE-RELATED"/>
    <property type="match status" value="1"/>
</dbReference>
<keyword evidence="3" id="KW-1185">Reference proteome</keyword>
<accession>A0A917KBH9</accession>
<dbReference type="EMBL" id="BMOY01000017">
    <property type="protein sequence ID" value="GGJ05550.1"/>
    <property type="molecule type" value="Genomic_DNA"/>
</dbReference>
<reference evidence="2" key="1">
    <citation type="journal article" date="2014" name="Int. J. Syst. Evol. Microbiol.">
        <title>Complete genome sequence of Corynebacterium casei LMG S-19264T (=DSM 44701T), isolated from a smear-ripened cheese.</title>
        <authorList>
            <consortium name="US DOE Joint Genome Institute (JGI-PGF)"/>
            <person name="Walter F."/>
            <person name="Albersmeier A."/>
            <person name="Kalinowski J."/>
            <person name="Ruckert C."/>
        </authorList>
    </citation>
    <scope>NUCLEOTIDE SEQUENCE</scope>
    <source>
        <strain evidence="2">JCM 18487</strain>
    </source>
</reference>
<sequence>MVDDIGAVHAWTQRHLPQRPVFLLGHSMESFLTLRYLERGARGLAGAILSGSGSQPLPLFRMGIWLAAQEMRRDPLAASPRLMRLTFAGFNRGLTPRRTAFDWLSRDPHAVDAFIQDPYCGAVMPAAFFYWFFRGLADTLDPRALRLIPHDLPMYLFSGARDPVGGRGLRGLRRLIAALRRHGVRDLTVRIYPGGRHEMLQETNRDEVLRDLVAWLDRHLP</sequence>